<proteinExistence type="predicted"/>
<reference evidence="2 3" key="1">
    <citation type="submission" date="2016-04" db="EMBL/GenBank/DDBJ databases">
        <title>Draft genome of Fonsecaea erecta CBS 125763.</title>
        <authorList>
            <person name="Weiss V.A."/>
            <person name="Vicente V.A."/>
            <person name="Raittz R.T."/>
            <person name="Moreno L.F."/>
            <person name="De Souza E.M."/>
            <person name="Pedrosa F.O."/>
            <person name="Steffens M.B."/>
            <person name="Faoro H."/>
            <person name="Tadra-Sfeir M.Z."/>
            <person name="Najafzadeh M.J."/>
            <person name="Felipe M.S."/>
            <person name="Teixeira M."/>
            <person name="Sun J."/>
            <person name="Xi L."/>
            <person name="Gomes R."/>
            <person name="De Azevedo C.M."/>
            <person name="Salgado C.G."/>
            <person name="Da Silva M.B."/>
            <person name="Nascimento M.F."/>
            <person name="Queiroz-Telles F."/>
            <person name="Attili D.S."/>
            <person name="Gorbushina A."/>
        </authorList>
    </citation>
    <scope>NUCLEOTIDE SEQUENCE [LARGE SCALE GENOMIC DNA]</scope>
    <source>
        <strain evidence="2 3">CBS 125763</strain>
    </source>
</reference>
<dbReference type="OrthoDB" id="4134805at2759"/>
<feature type="transmembrane region" description="Helical" evidence="1">
    <location>
        <begin position="108"/>
        <end position="125"/>
    </location>
</feature>
<evidence type="ECO:0000313" key="2">
    <source>
        <dbReference type="EMBL" id="OAP63608.1"/>
    </source>
</evidence>
<dbReference type="AlphaFoldDB" id="A0A178ZV00"/>
<keyword evidence="1" id="KW-1133">Transmembrane helix</keyword>
<dbReference type="EMBL" id="LVYI01000002">
    <property type="protein sequence ID" value="OAP63608.1"/>
    <property type="molecule type" value="Genomic_DNA"/>
</dbReference>
<feature type="transmembrane region" description="Helical" evidence="1">
    <location>
        <begin position="235"/>
        <end position="258"/>
    </location>
</feature>
<dbReference type="RefSeq" id="XP_018696975.1">
    <property type="nucleotide sequence ID" value="XM_018834351.1"/>
</dbReference>
<feature type="transmembrane region" description="Helical" evidence="1">
    <location>
        <begin position="25"/>
        <end position="44"/>
    </location>
</feature>
<evidence type="ECO:0008006" key="4">
    <source>
        <dbReference type="Google" id="ProtNLM"/>
    </source>
</evidence>
<keyword evidence="1" id="KW-0812">Transmembrane</keyword>
<feature type="transmembrane region" description="Helical" evidence="1">
    <location>
        <begin position="146"/>
        <end position="161"/>
    </location>
</feature>
<sequence length="301" mass="33275">MAGNLICMPRGLIDEAGLANCPTTYSLLASIGIFNAEVALLSLITGHERVRRVIARFNCFSSTRWTPFAGIVTSLISIAAMFAATYLLRNNGFRPNAFMLFGFWTMRPRASVFTLLFFIIARVCFGQKGDENTYLWSLKDHTVEDTLLNIFSLPFALWYILHRPDAYDAGDCSEDDSYLRFWNSFYAIAGAGGISVFLMVVMLGHACARDKRKDHDDIVYNVVGSNKRESSLSKFWRFVFSVAGINMIAVFVTSWVIWSTFILNTGTAFCPGSVVGEGVAWGVALFANALVRPIIGGPSSA</sequence>
<keyword evidence="3" id="KW-1185">Reference proteome</keyword>
<dbReference type="GeneID" id="30007005"/>
<protein>
    <recommendedName>
        <fullName evidence="4">Transmembrane protein</fullName>
    </recommendedName>
</protein>
<feature type="transmembrane region" description="Helical" evidence="1">
    <location>
        <begin position="65"/>
        <end position="88"/>
    </location>
</feature>
<dbReference type="Proteomes" id="UP000078343">
    <property type="component" value="Unassembled WGS sequence"/>
</dbReference>
<comment type="caution">
    <text evidence="2">The sequence shown here is derived from an EMBL/GenBank/DDBJ whole genome shotgun (WGS) entry which is preliminary data.</text>
</comment>
<gene>
    <name evidence="2" type="ORF">AYL99_02835</name>
</gene>
<feature type="transmembrane region" description="Helical" evidence="1">
    <location>
        <begin position="278"/>
        <end position="295"/>
    </location>
</feature>
<evidence type="ECO:0000256" key="1">
    <source>
        <dbReference type="SAM" id="Phobius"/>
    </source>
</evidence>
<accession>A0A178ZV00</accession>
<name>A0A178ZV00_9EURO</name>
<evidence type="ECO:0000313" key="3">
    <source>
        <dbReference type="Proteomes" id="UP000078343"/>
    </source>
</evidence>
<organism evidence="2 3">
    <name type="scientific">Fonsecaea erecta</name>
    <dbReference type="NCBI Taxonomy" id="1367422"/>
    <lineage>
        <taxon>Eukaryota</taxon>
        <taxon>Fungi</taxon>
        <taxon>Dikarya</taxon>
        <taxon>Ascomycota</taxon>
        <taxon>Pezizomycotina</taxon>
        <taxon>Eurotiomycetes</taxon>
        <taxon>Chaetothyriomycetidae</taxon>
        <taxon>Chaetothyriales</taxon>
        <taxon>Herpotrichiellaceae</taxon>
        <taxon>Fonsecaea</taxon>
    </lineage>
</organism>
<feature type="transmembrane region" description="Helical" evidence="1">
    <location>
        <begin position="181"/>
        <end position="203"/>
    </location>
</feature>
<keyword evidence="1" id="KW-0472">Membrane</keyword>